<dbReference type="HAMAP" id="MF_00048">
    <property type="entry name" value="UPF0102"/>
    <property type="match status" value="1"/>
</dbReference>
<name>A0A554X2M5_9BURK</name>
<dbReference type="NCBIfam" id="NF009150">
    <property type="entry name" value="PRK12497.1-3"/>
    <property type="match status" value="1"/>
</dbReference>
<dbReference type="PANTHER" id="PTHR34039">
    <property type="entry name" value="UPF0102 PROTEIN YRAN"/>
    <property type="match status" value="1"/>
</dbReference>
<accession>A0A554X2M5</accession>
<dbReference type="SUPFAM" id="SSF52980">
    <property type="entry name" value="Restriction endonuclease-like"/>
    <property type="match status" value="1"/>
</dbReference>
<keyword evidence="4" id="KW-1185">Reference proteome</keyword>
<reference evidence="3 4" key="1">
    <citation type="submission" date="2019-07" db="EMBL/GenBank/DDBJ databases">
        <title>Tepidimonas thermarum AA-1 draft genome.</title>
        <authorList>
            <person name="Da Costa M.S."/>
            <person name="Froufe H.J.C."/>
            <person name="Egas C."/>
            <person name="Albuquerque L."/>
        </authorList>
    </citation>
    <scope>NUCLEOTIDE SEQUENCE [LARGE SCALE GENOMIC DNA]</scope>
    <source>
        <strain evidence="3 4">AA-1</strain>
    </source>
</reference>
<evidence type="ECO:0000256" key="2">
    <source>
        <dbReference type="HAMAP-Rule" id="MF_00048"/>
    </source>
</evidence>
<comment type="caution">
    <text evidence="3">The sequence shown here is derived from an EMBL/GenBank/DDBJ whole genome shotgun (WGS) entry which is preliminary data.</text>
</comment>
<comment type="similarity">
    <text evidence="1 2">Belongs to the UPF0102 family.</text>
</comment>
<dbReference type="GO" id="GO:0003676">
    <property type="term" value="F:nucleic acid binding"/>
    <property type="evidence" value="ECO:0007669"/>
    <property type="project" value="InterPro"/>
</dbReference>
<protein>
    <recommendedName>
        <fullName evidence="2">UPF0102 protein Tther_01150</fullName>
    </recommendedName>
</protein>
<sequence>MATGMATDKAGRLAGARPSTKACGDAAEALALQYLQAHGLRLIRRNLRSPGRGGGEVDLIMADADGTLVFVEVRQRSRADHGGAAASIGLRKQRRIVFAARHFLARLPQVPPCRFDAVVVDGELGAAQPPRIQWLRGAFDASGWD</sequence>
<dbReference type="PANTHER" id="PTHR34039:SF1">
    <property type="entry name" value="UPF0102 PROTEIN YRAN"/>
    <property type="match status" value="1"/>
</dbReference>
<organism evidence="3 4">
    <name type="scientific">Tepidimonas thermarum</name>
    <dbReference type="NCBI Taxonomy" id="335431"/>
    <lineage>
        <taxon>Bacteria</taxon>
        <taxon>Pseudomonadati</taxon>
        <taxon>Pseudomonadota</taxon>
        <taxon>Betaproteobacteria</taxon>
        <taxon>Burkholderiales</taxon>
        <taxon>Tepidimonas</taxon>
    </lineage>
</organism>
<dbReference type="Pfam" id="PF02021">
    <property type="entry name" value="UPF0102"/>
    <property type="match status" value="1"/>
</dbReference>
<dbReference type="InterPro" id="IPR011335">
    <property type="entry name" value="Restrct_endonuc-II-like"/>
</dbReference>
<gene>
    <name evidence="3" type="ORF">Tther_01150</name>
</gene>
<evidence type="ECO:0000256" key="1">
    <source>
        <dbReference type="ARBA" id="ARBA00006738"/>
    </source>
</evidence>
<dbReference type="EMBL" id="VJOL01000017">
    <property type="protein sequence ID" value="TSE30016.1"/>
    <property type="molecule type" value="Genomic_DNA"/>
</dbReference>
<dbReference type="InterPro" id="IPR003509">
    <property type="entry name" value="UPF0102_YraN-like"/>
</dbReference>
<evidence type="ECO:0000313" key="3">
    <source>
        <dbReference type="EMBL" id="TSE30016.1"/>
    </source>
</evidence>
<evidence type="ECO:0000313" key="4">
    <source>
        <dbReference type="Proteomes" id="UP000318542"/>
    </source>
</evidence>
<dbReference type="AlphaFoldDB" id="A0A554X2M5"/>
<dbReference type="Gene3D" id="3.40.1350.10">
    <property type="match status" value="1"/>
</dbReference>
<proteinExistence type="inferred from homology"/>
<dbReference type="InterPro" id="IPR011856">
    <property type="entry name" value="tRNA_endonuc-like_dom_sf"/>
</dbReference>
<dbReference type="Proteomes" id="UP000318542">
    <property type="component" value="Unassembled WGS sequence"/>
</dbReference>
<dbReference type="NCBIfam" id="TIGR00252">
    <property type="entry name" value="YraN family protein"/>
    <property type="match status" value="1"/>
</dbReference>